<evidence type="ECO:0000256" key="9">
    <source>
        <dbReference type="ARBA" id="ARBA00022833"/>
    </source>
</evidence>
<keyword evidence="6" id="KW-0227">DNA damage</keyword>
<keyword evidence="9" id="KW-0862">Zinc</keyword>
<evidence type="ECO:0000256" key="8">
    <source>
        <dbReference type="ARBA" id="ARBA00022786"/>
    </source>
</evidence>
<dbReference type="Proteomes" id="UP000019132">
    <property type="component" value="Unassembled WGS sequence"/>
</dbReference>
<evidence type="ECO:0000256" key="7">
    <source>
        <dbReference type="ARBA" id="ARBA00022771"/>
    </source>
</evidence>
<dbReference type="PROSITE" id="PS50089">
    <property type="entry name" value="ZF_RING_2"/>
    <property type="match status" value="1"/>
</dbReference>
<keyword evidence="8" id="KW-0833">Ubl conjugation pathway</keyword>
<evidence type="ECO:0000256" key="11">
    <source>
        <dbReference type="PROSITE-ProRule" id="PRU00175"/>
    </source>
</evidence>
<dbReference type="InterPro" id="IPR013083">
    <property type="entry name" value="Znf_RING/FYVE/PHD"/>
</dbReference>
<dbReference type="GO" id="GO:0061630">
    <property type="term" value="F:ubiquitin protein ligase activity"/>
    <property type="evidence" value="ECO:0007669"/>
    <property type="project" value="UniProtKB-EC"/>
</dbReference>
<dbReference type="InParanoid" id="K3WD99"/>
<reference evidence="14" key="3">
    <citation type="submission" date="2015-02" db="UniProtKB">
        <authorList>
            <consortium name="EnsemblProtists"/>
        </authorList>
    </citation>
    <scope>IDENTIFICATION</scope>
    <source>
        <strain evidence="14">DAOM BR144</strain>
    </source>
</reference>
<evidence type="ECO:0000313" key="15">
    <source>
        <dbReference type="Proteomes" id="UP000019132"/>
    </source>
</evidence>
<feature type="region of interest" description="Disordered" evidence="12">
    <location>
        <begin position="220"/>
        <end position="303"/>
    </location>
</feature>
<dbReference type="EMBL" id="GL376628">
    <property type="status" value="NOT_ANNOTATED_CDS"/>
    <property type="molecule type" value="Genomic_DNA"/>
</dbReference>
<protein>
    <recommendedName>
        <fullName evidence="3">RING-type E3 ubiquitin transferase</fullName>
        <ecNumber evidence="3">2.3.2.27</ecNumber>
    </recommendedName>
</protein>
<keyword evidence="5" id="KW-0479">Metal-binding</keyword>
<accession>K3WD99</accession>
<dbReference type="PROSITE" id="PS00518">
    <property type="entry name" value="ZF_RING_1"/>
    <property type="match status" value="1"/>
</dbReference>
<evidence type="ECO:0000256" key="5">
    <source>
        <dbReference type="ARBA" id="ARBA00022723"/>
    </source>
</evidence>
<comment type="catalytic activity">
    <reaction evidence="1">
        <text>S-ubiquitinyl-[E2 ubiquitin-conjugating enzyme]-L-cysteine + [acceptor protein]-L-lysine = [E2 ubiquitin-conjugating enzyme]-L-cysteine + N(6)-ubiquitinyl-[acceptor protein]-L-lysine.</text>
        <dbReference type="EC" id="2.3.2.27"/>
    </reaction>
</comment>
<keyword evidence="4" id="KW-0808">Transferase</keyword>
<evidence type="ECO:0000256" key="10">
    <source>
        <dbReference type="ARBA" id="ARBA00023242"/>
    </source>
</evidence>
<dbReference type="Gene3D" id="3.30.40.10">
    <property type="entry name" value="Zinc/RING finger domain, C3HC4 (zinc finger)"/>
    <property type="match status" value="1"/>
</dbReference>
<dbReference type="InterPro" id="IPR018957">
    <property type="entry name" value="Znf_C3HC4_RING-type"/>
</dbReference>
<dbReference type="GO" id="GO:0031491">
    <property type="term" value="F:nucleosome binding"/>
    <property type="evidence" value="ECO:0007669"/>
    <property type="project" value="TreeGrafter"/>
</dbReference>
<dbReference type="GO" id="GO:0035861">
    <property type="term" value="C:site of double-strand break"/>
    <property type="evidence" value="ECO:0007669"/>
    <property type="project" value="TreeGrafter"/>
</dbReference>
<comment type="subcellular location">
    <subcellularLocation>
        <location evidence="2">Nucleus</location>
    </subcellularLocation>
</comment>
<evidence type="ECO:0000259" key="13">
    <source>
        <dbReference type="PROSITE" id="PS50089"/>
    </source>
</evidence>
<keyword evidence="10" id="KW-0539">Nucleus</keyword>
<dbReference type="STRING" id="431595.K3WD99"/>
<dbReference type="InterPro" id="IPR051657">
    <property type="entry name" value="RNF168/RNF169_E3_ubiq-ligase"/>
</dbReference>
<dbReference type="EC" id="2.3.2.27" evidence="3"/>
<evidence type="ECO:0000256" key="2">
    <source>
        <dbReference type="ARBA" id="ARBA00004123"/>
    </source>
</evidence>
<proteinExistence type="predicted"/>
<reference evidence="15" key="1">
    <citation type="journal article" date="2010" name="Genome Biol.">
        <title>Genome sequence of the necrotrophic plant pathogen Pythium ultimum reveals original pathogenicity mechanisms and effector repertoire.</title>
        <authorList>
            <person name="Levesque C.A."/>
            <person name="Brouwer H."/>
            <person name="Cano L."/>
            <person name="Hamilton J.P."/>
            <person name="Holt C."/>
            <person name="Huitema E."/>
            <person name="Raffaele S."/>
            <person name="Robideau G.P."/>
            <person name="Thines M."/>
            <person name="Win J."/>
            <person name="Zerillo M.M."/>
            <person name="Beakes G.W."/>
            <person name="Boore J.L."/>
            <person name="Busam D."/>
            <person name="Dumas B."/>
            <person name="Ferriera S."/>
            <person name="Fuerstenberg S.I."/>
            <person name="Gachon C.M."/>
            <person name="Gaulin E."/>
            <person name="Govers F."/>
            <person name="Grenville-Briggs L."/>
            <person name="Horner N."/>
            <person name="Hostetler J."/>
            <person name="Jiang R.H."/>
            <person name="Johnson J."/>
            <person name="Krajaejun T."/>
            <person name="Lin H."/>
            <person name="Meijer H.J."/>
            <person name="Moore B."/>
            <person name="Morris P."/>
            <person name="Phuntmart V."/>
            <person name="Puiu D."/>
            <person name="Shetty J."/>
            <person name="Stajich J.E."/>
            <person name="Tripathy S."/>
            <person name="Wawra S."/>
            <person name="van West P."/>
            <person name="Whitty B.R."/>
            <person name="Coutinho P.M."/>
            <person name="Henrissat B."/>
            <person name="Martin F."/>
            <person name="Thomas P.D."/>
            <person name="Tyler B.M."/>
            <person name="De Vries R.P."/>
            <person name="Kamoun S."/>
            <person name="Yandell M."/>
            <person name="Tisserat N."/>
            <person name="Buell C.R."/>
        </authorList>
    </citation>
    <scope>NUCLEOTIDE SEQUENCE</scope>
    <source>
        <strain evidence="15">DAOM:BR144</strain>
    </source>
</reference>
<feature type="domain" description="RING-type" evidence="13">
    <location>
        <begin position="106"/>
        <end position="148"/>
    </location>
</feature>
<evidence type="ECO:0000256" key="6">
    <source>
        <dbReference type="ARBA" id="ARBA00022763"/>
    </source>
</evidence>
<name>K3WD99_GLOUD</name>
<sequence length="406" mass="45727">MTDDATAGDNGAAVITIADNEPTSQLQALDAAVIDVSAAAEEGKRNDDDDDDEVEVIDDADTTAAANAQHAGTAAEQTAAPGRTKYEDVVLRHARNAKKLEEELQCVLCHDGLFKPVTATCGHSFCRVCLVESCLSRALDEAQCPVCRADVMSHFSENTPIVFHVNVTLWNLIQLLVPREEHKDYEHEEQEYTLKLDQLDAKWRIQSLRAAAEHFHREREGTILGTLDDDEDEDYVEGEDDEGDDDEDDSNDDDVDIEGEWYQDDDDEEGARRGGSFANSRRRQRQLEERRRSRQQRNRYPELKVENMVDGRLRVTRNVLLDTEDANEDGIISMRVGLALVEFPSILELYSEHQECSLAILKMEEDEEMDTGFPFFMNESGDDDALVISDYSNEITLKVFDDGVRG</sequence>
<dbReference type="GO" id="GO:0006302">
    <property type="term" value="P:double-strand break repair"/>
    <property type="evidence" value="ECO:0007669"/>
    <property type="project" value="TreeGrafter"/>
</dbReference>
<keyword evidence="7 11" id="KW-0863">Zinc-finger</keyword>
<dbReference type="GO" id="GO:0008270">
    <property type="term" value="F:zinc ion binding"/>
    <property type="evidence" value="ECO:0007669"/>
    <property type="project" value="UniProtKB-KW"/>
</dbReference>
<evidence type="ECO:0000256" key="12">
    <source>
        <dbReference type="SAM" id="MobiDB-lite"/>
    </source>
</evidence>
<evidence type="ECO:0000256" key="3">
    <source>
        <dbReference type="ARBA" id="ARBA00012483"/>
    </source>
</evidence>
<keyword evidence="15" id="KW-1185">Reference proteome</keyword>
<dbReference type="GO" id="GO:0005634">
    <property type="term" value="C:nucleus"/>
    <property type="evidence" value="ECO:0007669"/>
    <property type="project" value="UniProtKB-SubCell"/>
</dbReference>
<dbReference type="eggNOG" id="KOG4159">
    <property type="taxonomic scope" value="Eukaryota"/>
</dbReference>
<dbReference type="PANTHER" id="PTHR23328">
    <property type="entry name" value="RING-TYPE DOMAIN-CONTAINING PROTEIN"/>
    <property type="match status" value="1"/>
</dbReference>
<organism evidence="14 15">
    <name type="scientific">Globisporangium ultimum (strain ATCC 200006 / CBS 805.95 / DAOM BR144)</name>
    <name type="common">Pythium ultimum</name>
    <dbReference type="NCBI Taxonomy" id="431595"/>
    <lineage>
        <taxon>Eukaryota</taxon>
        <taxon>Sar</taxon>
        <taxon>Stramenopiles</taxon>
        <taxon>Oomycota</taxon>
        <taxon>Peronosporomycetes</taxon>
        <taxon>Pythiales</taxon>
        <taxon>Pythiaceae</taxon>
        <taxon>Globisporangium</taxon>
    </lineage>
</organism>
<evidence type="ECO:0000256" key="1">
    <source>
        <dbReference type="ARBA" id="ARBA00000900"/>
    </source>
</evidence>
<dbReference type="InterPro" id="IPR017907">
    <property type="entry name" value="Znf_RING_CS"/>
</dbReference>
<dbReference type="SMART" id="SM00184">
    <property type="entry name" value="RING"/>
    <property type="match status" value="1"/>
</dbReference>
<dbReference type="VEuPathDB" id="FungiDB:PYU1_G002937"/>
<feature type="compositionally biased region" description="Acidic residues" evidence="12">
    <location>
        <begin position="227"/>
        <end position="269"/>
    </location>
</feature>
<dbReference type="InterPro" id="IPR001841">
    <property type="entry name" value="Znf_RING"/>
</dbReference>
<dbReference type="HOGENOM" id="CLU_678793_0_0_1"/>
<dbReference type="PANTHER" id="PTHR23328:SF0">
    <property type="entry name" value="RING-TYPE DOMAIN-CONTAINING PROTEIN"/>
    <property type="match status" value="1"/>
</dbReference>
<dbReference type="AlphaFoldDB" id="K3WD99"/>
<evidence type="ECO:0000256" key="4">
    <source>
        <dbReference type="ARBA" id="ARBA00022679"/>
    </source>
</evidence>
<evidence type="ECO:0000313" key="14">
    <source>
        <dbReference type="EnsemblProtists" id="PYU1_T002940"/>
    </source>
</evidence>
<dbReference type="EnsemblProtists" id="PYU1_T002940">
    <property type="protein sequence ID" value="PYU1_T002940"/>
    <property type="gene ID" value="PYU1_G002937"/>
</dbReference>
<reference evidence="15" key="2">
    <citation type="submission" date="2010-04" db="EMBL/GenBank/DDBJ databases">
        <authorList>
            <person name="Buell R."/>
            <person name="Hamilton J."/>
            <person name="Hostetler J."/>
        </authorList>
    </citation>
    <scope>NUCLEOTIDE SEQUENCE [LARGE SCALE GENOMIC DNA]</scope>
    <source>
        <strain evidence="15">DAOM:BR144</strain>
    </source>
</reference>
<dbReference type="SUPFAM" id="SSF57850">
    <property type="entry name" value="RING/U-box"/>
    <property type="match status" value="1"/>
</dbReference>
<dbReference type="Pfam" id="PF00097">
    <property type="entry name" value="zf-C3HC4"/>
    <property type="match status" value="1"/>
</dbReference>